<dbReference type="Gene3D" id="1.10.10.1400">
    <property type="entry name" value="Terminase, small subunit, N-terminal DNA-binding domain, HTH motif"/>
    <property type="match status" value="1"/>
</dbReference>
<reference evidence="1" key="2">
    <citation type="journal article" date="2021" name="PeerJ">
        <title>Extensive microbial diversity within the chicken gut microbiome revealed by metagenomics and culture.</title>
        <authorList>
            <person name="Gilroy R."/>
            <person name="Ravi A."/>
            <person name="Getino M."/>
            <person name="Pursley I."/>
            <person name="Horton D.L."/>
            <person name="Alikhan N.F."/>
            <person name="Baker D."/>
            <person name="Gharbi K."/>
            <person name="Hall N."/>
            <person name="Watson M."/>
            <person name="Adriaenssens E.M."/>
            <person name="Foster-Nyarko E."/>
            <person name="Jarju S."/>
            <person name="Secka A."/>
            <person name="Antonio M."/>
            <person name="Oren A."/>
            <person name="Chaudhuri R.R."/>
            <person name="La Ragione R."/>
            <person name="Hildebrand F."/>
            <person name="Pallen M.J."/>
        </authorList>
    </citation>
    <scope>NUCLEOTIDE SEQUENCE</scope>
    <source>
        <strain evidence="1">USAMLcec3-3695</strain>
    </source>
</reference>
<gene>
    <name evidence="1" type="ORF">IAA61_06725</name>
</gene>
<sequence>MNERQRRFCSEYVKDRDAPRAAAAAGYTGADAAKRLLARGDIRAAIAAADADANDAEDAAEDVTADACGAAEETANETAGPAATHDEVLAFLSSVMRGTARDTIVIQNKRKIQYTESDGSKITDEETMLEFASVPPRLSEAMAAADKLHRYYASLGTDEEEGACGIVILPKIELTADEQIN</sequence>
<dbReference type="EMBL" id="DVNB01000071">
    <property type="protein sequence ID" value="HIU57491.1"/>
    <property type="molecule type" value="Genomic_DNA"/>
</dbReference>
<dbReference type="Pfam" id="PF03592">
    <property type="entry name" value="Terminase_2"/>
    <property type="match status" value="1"/>
</dbReference>
<accession>A0A9D1MC44</accession>
<proteinExistence type="predicted"/>
<dbReference type="Gene3D" id="6.10.140.2160">
    <property type="match status" value="1"/>
</dbReference>
<dbReference type="InterPro" id="IPR005335">
    <property type="entry name" value="Terminase_ssu"/>
</dbReference>
<comment type="caution">
    <text evidence="1">The sequence shown here is derived from an EMBL/GenBank/DDBJ whole genome shotgun (WGS) entry which is preliminary data.</text>
</comment>
<dbReference type="Proteomes" id="UP000824109">
    <property type="component" value="Unassembled WGS sequence"/>
</dbReference>
<evidence type="ECO:0000313" key="1">
    <source>
        <dbReference type="EMBL" id="HIU57491.1"/>
    </source>
</evidence>
<dbReference type="GO" id="GO:0051276">
    <property type="term" value="P:chromosome organization"/>
    <property type="evidence" value="ECO:0007669"/>
    <property type="project" value="InterPro"/>
</dbReference>
<evidence type="ECO:0000313" key="2">
    <source>
        <dbReference type="Proteomes" id="UP000824109"/>
    </source>
</evidence>
<dbReference type="InterPro" id="IPR038713">
    <property type="entry name" value="Terminase_Gp1_N_sf"/>
</dbReference>
<protein>
    <submittedName>
        <fullName evidence="1">Terminase small subunit</fullName>
    </submittedName>
</protein>
<name>A0A9D1MC44_9FIRM</name>
<reference evidence="1" key="1">
    <citation type="submission" date="2020-10" db="EMBL/GenBank/DDBJ databases">
        <authorList>
            <person name="Gilroy R."/>
        </authorList>
    </citation>
    <scope>NUCLEOTIDE SEQUENCE</scope>
    <source>
        <strain evidence="1">USAMLcec3-3695</strain>
    </source>
</reference>
<organism evidence="1 2">
    <name type="scientific">Candidatus Ornithomonoglobus merdipullorum</name>
    <dbReference type="NCBI Taxonomy" id="2840895"/>
    <lineage>
        <taxon>Bacteria</taxon>
        <taxon>Bacillati</taxon>
        <taxon>Bacillota</taxon>
        <taxon>Clostridia</taxon>
        <taxon>Candidatus Ornithomonoglobus</taxon>
    </lineage>
</organism>
<dbReference type="AlphaFoldDB" id="A0A9D1MC44"/>